<keyword evidence="3" id="KW-1185">Reference proteome</keyword>
<feature type="signal peptide" evidence="1">
    <location>
        <begin position="1"/>
        <end position="30"/>
    </location>
</feature>
<dbReference type="RefSeq" id="WP_155354623.1">
    <property type="nucleotide sequence ID" value="NZ_BAAAHL010000065.1"/>
</dbReference>
<keyword evidence="1" id="KW-0732">Signal</keyword>
<gene>
    <name evidence="2" type="ORF">Amac_026570</name>
</gene>
<dbReference type="Proteomes" id="UP000331127">
    <property type="component" value="Unassembled WGS sequence"/>
</dbReference>
<dbReference type="OrthoDB" id="4381536at2"/>
<dbReference type="InterPro" id="IPR006311">
    <property type="entry name" value="TAT_signal"/>
</dbReference>
<dbReference type="EMBL" id="BLAE01000013">
    <property type="protein sequence ID" value="GES09061.1"/>
    <property type="molecule type" value="Genomic_DNA"/>
</dbReference>
<protein>
    <submittedName>
        <fullName evidence="2">Uncharacterized protein</fullName>
    </submittedName>
</protein>
<reference evidence="2 3" key="1">
    <citation type="submission" date="2019-10" db="EMBL/GenBank/DDBJ databases">
        <title>Whole genome shotgun sequence of Acrocarpospora macrocephala NBRC 16266.</title>
        <authorList>
            <person name="Ichikawa N."/>
            <person name="Kimura A."/>
            <person name="Kitahashi Y."/>
            <person name="Komaki H."/>
            <person name="Oguchi A."/>
        </authorList>
    </citation>
    <scope>NUCLEOTIDE SEQUENCE [LARGE SCALE GENOMIC DNA]</scope>
    <source>
        <strain evidence="2 3">NBRC 16266</strain>
    </source>
</reference>
<dbReference type="PROSITE" id="PS51318">
    <property type="entry name" value="TAT"/>
    <property type="match status" value="1"/>
</dbReference>
<evidence type="ECO:0000313" key="3">
    <source>
        <dbReference type="Proteomes" id="UP000331127"/>
    </source>
</evidence>
<feature type="chain" id="PRO_5024417773" evidence="1">
    <location>
        <begin position="31"/>
        <end position="104"/>
    </location>
</feature>
<accession>A0A5M3WPA6</accession>
<sequence>MGTRRKIVAASATAVLAAALVVSTASSALAAPTDCSYQLNTQQRWASSFCATGTGEHRIRVLQRHFLPEVGLIPIEGPWVPAGSTSFANISAHTTISVWVETRG</sequence>
<evidence type="ECO:0000256" key="1">
    <source>
        <dbReference type="SAM" id="SignalP"/>
    </source>
</evidence>
<name>A0A5M3WPA6_9ACTN</name>
<comment type="caution">
    <text evidence="2">The sequence shown here is derived from an EMBL/GenBank/DDBJ whole genome shotgun (WGS) entry which is preliminary data.</text>
</comment>
<dbReference type="AlphaFoldDB" id="A0A5M3WPA6"/>
<proteinExistence type="predicted"/>
<evidence type="ECO:0000313" key="2">
    <source>
        <dbReference type="EMBL" id="GES09061.1"/>
    </source>
</evidence>
<organism evidence="2 3">
    <name type="scientific">Acrocarpospora macrocephala</name>
    <dbReference type="NCBI Taxonomy" id="150177"/>
    <lineage>
        <taxon>Bacteria</taxon>
        <taxon>Bacillati</taxon>
        <taxon>Actinomycetota</taxon>
        <taxon>Actinomycetes</taxon>
        <taxon>Streptosporangiales</taxon>
        <taxon>Streptosporangiaceae</taxon>
        <taxon>Acrocarpospora</taxon>
    </lineage>
</organism>